<dbReference type="GeneID" id="28975620"/>
<dbReference type="PANTHER" id="PTHR43757:SF2">
    <property type="entry name" value="AMINOMETHYLTRANSFERASE, MITOCHONDRIAL"/>
    <property type="match status" value="1"/>
</dbReference>
<dbReference type="InterPro" id="IPR013977">
    <property type="entry name" value="GcvT_C"/>
</dbReference>
<comment type="subcellular location">
    <subcellularLocation>
        <location evidence="8">Mitochondrion</location>
    </subcellularLocation>
</comment>
<keyword evidence="4 8" id="KW-0808">Transferase</keyword>
<sequence>MLRCTARATAPALRQAAPRRLASSSSAQVKRTALYDFHKQHGAKLVEFAGWEMPLVYEGKDTSRVAGGAVAEHHQVRNSAGLFDVGHMVQSIFEGPGALPFLSHLLPASLSSLTLPGEDAHRPFGSTLSVLLNDEGGIIDDCMITRWGEQSFYLVTNAGRSDVDIPWIEKHVDEWNAAHEDKVAFKVMPDNALVALQGPKAHVALQRLLPSDLSLQKLLTFGQSLHLSIPSLSSSSGTVHIARGGYTGEDGFEISVPNAHAADFAGMLVEQDEVKLAGLAARDSLRLEAGLCLYGHDLDESVGVGEAGLAWVVGKDRRTPGAFIGSERTLAELKKGGTTRKRVGLVVEKGASAREGSPIFDPAHRDGPPIGRVTSGLPAPTVGSNISMAYVETKGGLNKKGTEVLVEVRKKLRKAQVVGMPWIKTGYYRGE</sequence>
<evidence type="ECO:0000256" key="8">
    <source>
        <dbReference type="RuleBase" id="RU003981"/>
    </source>
</evidence>
<dbReference type="SUPFAM" id="SSF101790">
    <property type="entry name" value="Aminomethyltransferase beta-barrel domain"/>
    <property type="match status" value="1"/>
</dbReference>
<comment type="function">
    <text evidence="8">The glycine cleavage system catalyzes the degradation of glycine.</text>
</comment>
<dbReference type="GO" id="GO:0004047">
    <property type="term" value="F:aminomethyltransferase activity"/>
    <property type="evidence" value="ECO:0007669"/>
    <property type="project" value="UniProtKB-EC"/>
</dbReference>
<dbReference type="Proteomes" id="UP000053890">
    <property type="component" value="Unassembled WGS sequence"/>
</dbReference>
<evidence type="ECO:0000256" key="7">
    <source>
        <dbReference type="PIRSR" id="PIRSR006487-1"/>
    </source>
</evidence>
<dbReference type="Gene3D" id="3.30.1360.120">
    <property type="entry name" value="Probable tRNA modification gtpase trme, domain 1"/>
    <property type="match status" value="1"/>
</dbReference>
<dbReference type="GO" id="GO:0008483">
    <property type="term" value="F:transaminase activity"/>
    <property type="evidence" value="ECO:0007669"/>
    <property type="project" value="UniProtKB-KW"/>
</dbReference>
<evidence type="ECO:0000259" key="10">
    <source>
        <dbReference type="Pfam" id="PF08669"/>
    </source>
</evidence>
<comment type="similarity">
    <text evidence="1 8">Belongs to the GcvT family.</text>
</comment>
<dbReference type="Gene3D" id="4.10.1250.10">
    <property type="entry name" value="Aminomethyltransferase fragment"/>
    <property type="match status" value="1"/>
</dbReference>
<accession>A0A0P9FDX0</accession>
<dbReference type="GO" id="GO:0006546">
    <property type="term" value="P:glycine catabolic process"/>
    <property type="evidence" value="ECO:0007669"/>
    <property type="project" value="InterPro"/>
</dbReference>
<feature type="domain" description="GCVT N-terminal" evidence="9">
    <location>
        <begin position="34"/>
        <end position="316"/>
    </location>
</feature>
<keyword evidence="8" id="KW-0496">Mitochondrion</keyword>
<dbReference type="InterPro" id="IPR029043">
    <property type="entry name" value="GcvT/YgfZ_C"/>
</dbReference>
<dbReference type="GO" id="GO:0005960">
    <property type="term" value="C:glycine cleavage complex"/>
    <property type="evidence" value="ECO:0007669"/>
    <property type="project" value="InterPro"/>
</dbReference>
<comment type="subunit">
    <text evidence="8">The glycine cleavage system is composed of four proteins: P, T, L and H.</text>
</comment>
<protein>
    <recommendedName>
        <fullName evidence="2 8">Aminomethyltransferase</fullName>
        <ecNumber evidence="2 8">2.1.2.10</ecNumber>
    </recommendedName>
    <alternativeName>
        <fullName evidence="5 8">Glycine cleavage system T protein</fullName>
    </alternativeName>
</protein>
<dbReference type="STRING" id="578459.A0A0P9FDX0"/>
<dbReference type="InterPro" id="IPR028896">
    <property type="entry name" value="GcvT/YgfZ/DmdA"/>
</dbReference>
<dbReference type="OMA" id="MPVQYPA"/>
<dbReference type="InterPro" id="IPR006223">
    <property type="entry name" value="GcvT"/>
</dbReference>
<keyword evidence="8" id="KW-0809">Transit peptide</keyword>
<dbReference type="Gene3D" id="2.40.30.110">
    <property type="entry name" value="Aminomethyltransferase beta-barrel domains"/>
    <property type="match status" value="1"/>
</dbReference>
<dbReference type="InterPro" id="IPR027266">
    <property type="entry name" value="TrmE/GcvT-like"/>
</dbReference>
<dbReference type="NCBIfam" id="NF001567">
    <property type="entry name" value="PRK00389.1"/>
    <property type="match status" value="1"/>
</dbReference>
<dbReference type="Pfam" id="PF08669">
    <property type="entry name" value="GCV_T_C"/>
    <property type="match status" value="1"/>
</dbReference>
<dbReference type="RefSeq" id="XP_018269999.1">
    <property type="nucleotide sequence ID" value="XM_018415172.1"/>
</dbReference>
<dbReference type="OrthoDB" id="10263536at2759"/>
<dbReference type="PANTHER" id="PTHR43757">
    <property type="entry name" value="AMINOMETHYLTRANSFERASE"/>
    <property type="match status" value="1"/>
</dbReference>
<gene>
    <name evidence="11" type="ORF">RHOBADRAFT_48682</name>
</gene>
<keyword evidence="3 8" id="KW-0032">Aminotransferase</keyword>
<dbReference type="GO" id="GO:0005739">
    <property type="term" value="C:mitochondrion"/>
    <property type="evidence" value="ECO:0007669"/>
    <property type="project" value="UniProtKB-SubCell"/>
</dbReference>
<evidence type="ECO:0000313" key="12">
    <source>
        <dbReference type="Proteomes" id="UP000053890"/>
    </source>
</evidence>
<evidence type="ECO:0000256" key="2">
    <source>
        <dbReference type="ARBA" id="ARBA00012616"/>
    </source>
</evidence>
<dbReference type="NCBIfam" id="TIGR00528">
    <property type="entry name" value="gcvT"/>
    <property type="match status" value="1"/>
</dbReference>
<comment type="catalytic activity">
    <reaction evidence="6 8">
        <text>N(6)-[(R)-S(8)-aminomethyldihydrolipoyl]-L-lysyl-[protein] + (6S)-5,6,7,8-tetrahydrofolate = N(6)-[(R)-dihydrolipoyl]-L-lysyl-[protein] + (6R)-5,10-methylene-5,6,7,8-tetrahydrofolate + NH4(+)</text>
        <dbReference type="Rhea" id="RHEA:16945"/>
        <dbReference type="Rhea" id="RHEA-COMP:10475"/>
        <dbReference type="Rhea" id="RHEA-COMP:10492"/>
        <dbReference type="ChEBI" id="CHEBI:15636"/>
        <dbReference type="ChEBI" id="CHEBI:28938"/>
        <dbReference type="ChEBI" id="CHEBI:57453"/>
        <dbReference type="ChEBI" id="CHEBI:83100"/>
        <dbReference type="ChEBI" id="CHEBI:83143"/>
        <dbReference type="EC" id="2.1.2.10"/>
    </reaction>
</comment>
<evidence type="ECO:0000256" key="4">
    <source>
        <dbReference type="ARBA" id="ARBA00022679"/>
    </source>
</evidence>
<evidence type="ECO:0000256" key="3">
    <source>
        <dbReference type="ARBA" id="ARBA00022576"/>
    </source>
</evidence>
<dbReference type="EC" id="2.1.2.10" evidence="2 8"/>
<proteinExistence type="inferred from homology"/>
<evidence type="ECO:0000256" key="5">
    <source>
        <dbReference type="ARBA" id="ARBA00031395"/>
    </source>
</evidence>
<dbReference type="Pfam" id="PF01571">
    <property type="entry name" value="GCV_T"/>
    <property type="match status" value="1"/>
</dbReference>
<evidence type="ECO:0000259" key="9">
    <source>
        <dbReference type="Pfam" id="PF01571"/>
    </source>
</evidence>
<dbReference type="SUPFAM" id="SSF103025">
    <property type="entry name" value="Folate-binding domain"/>
    <property type="match status" value="1"/>
</dbReference>
<reference evidence="11 12" key="1">
    <citation type="journal article" date="2015" name="Front. Microbiol.">
        <title>Genome sequence of the plant growth promoting endophytic yeast Rhodotorula graminis WP1.</title>
        <authorList>
            <person name="Firrincieli A."/>
            <person name="Otillar R."/>
            <person name="Salamov A."/>
            <person name="Schmutz J."/>
            <person name="Khan Z."/>
            <person name="Redman R.S."/>
            <person name="Fleck N.D."/>
            <person name="Lindquist E."/>
            <person name="Grigoriev I.V."/>
            <person name="Doty S.L."/>
        </authorList>
    </citation>
    <scope>NUCLEOTIDE SEQUENCE [LARGE SCALE GENOMIC DNA]</scope>
    <source>
        <strain evidence="11 12">WP1</strain>
    </source>
</reference>
<organism evidence="11 12">
    <name type="scientific">Rhodotorula graminis (strain WP1)</name>
    <dbReference type="NCBI Taxonomy" id="578459"/>
    <lineage>
        <taxon>Eukaryota</taxon>
        <taxon>Fungi</taxon>
        <taxon>Dikarya</taxon>
        <taxon>Basidiomycota</taxon>
        <taxon>Pucciniomycotina</taxon>
        <taxon>Microbotryomycetes</taxon>
        <taxon>Sporidiobolales</taxon>
        <taxon>Sporidiobolaceae</taxon>
        <taxon>Rhodotorula</taxon>
    </lineage>
</organism>
<keyword evidence="12" id="KW-1185">Reference proteome</keyword>
<dbReference type="EMBL" id="KQ474081">
    <property type="protein sequence ID" value="KPV73950.1"/>
    <property type="molecule type" value="Genomic_DNA"/>
</dbReference>
<dbReference type="InterPro" id="IPR006222">
    <property type="entry name" value="GCVT_N"/>
</dbReference>
<name>A0A0P9FDX0_RHOGW</name>
<feature type="binding site" evidence="7">
    <location>
        <position position="253"/>
    </location>
    <ligand>
        <name>substrate</name>
    </ligand>
</feature>
<dbReference type="PIRSF" id="PIRSF006487">
    <property type="entry name" value="GcvT"/>
    <property type="match status" value="1"/>
</dbReference>
<evidence type="ECO:0000256" key="6">
    <source>
        <dbReference type="ARBA" id="ARBA00047665"/>
    </source>
</evidence>
<evidence type="ECO:0000313" key="11">
    <source>
        <dbReference type="EMBL" id="KPV73950.1"/>
    </source>
</evidence>
<dbReference type="AlphaFoldDB" id="A0A0P9FDX0"/>
<dbReference type="Gene3D" id="3.30.70.1400">
    <property type="entry name" value="Aminomethyltransferase beta-barrel domains"/>
    <property type="match status" value="1"/>
</dbReference>
<evidence type="ECO:0000256" key="1">
    <source>
        <dbReference type="ARBA" id="ARBA00008609"/>
    </source>
</evidence>
<feature type="domain" description="Aminomethyltransferase C-terminal" evidence="10">
    <location>
        <begin position="340"/>
        <end position="423"/>
    </location>
</feature>